<name>A0A7W8VDK1_9ACTN</name>
<accession>A0A7W8VDK1</accession>
<dbReference type="Proteomes" id="UP000572635">
    <property type="component" value="Unassembled WGS sequence"/>
</dbReference>
<sequence>MNQMLEDLPEFRNEVDGARRGLGAAAIEQAQQAGADGPVTFPVNTAWTGHYIGEEHDKNWFLATGGMQYDINGSVTVHPPEEEGGEWTYTMTTEVNFRDQYNWDGGKGTDVLPGLHVSDKVLADMHRAGVAQEFPMYGTSDSTTTEGP</sequence>
<protein>
    <submittedName>
        <fullName evidence="1">Uncharacterized protein</fullName>
    </submittedName>
</protein>
<dbReference type="EMBL" id="JACHDB010000001">
    <property type="protein sequence ID" value="MBB5432342.1"/>
    <property type="molecule type" value="Genomic_DNA"/>
</dbReference>
<dbReference type="RefSeq" id="WP_184391921.1">
    <property type="nucleotide sequence ID" value="NZ_BAAAJD010000042.1"/>
</dbReference>
<gene>
    <name evidence="1" type="ORF">HDA36_002426</name>
</gene>
<keyword evidence="2" id="KW-1185">Reference proteome</keyword>
<reference evidence="1 2" key="1">
    <citation type="submission" date="2020-08" db="EMBL/GenBank/DDBJ databases">
        <title>Sequencing the genomes of 1000 actinobacteria strains.</title>
        <authorList>
            <person name="Klenk H.-P."/>
        </authorList>
    </citation>
    <scope>NUCLEOTIDE SEQUENCE [LARGE SCALE GENOMIC DNA]</scope>
    <source>
        <strain evidence="1 2">DSM 44551</strain>
    </source>
</reference>
<proteinExistence type="predicted"/>
<organism evidence="1 2">
    <name type="scientific">Nocardiopsis composta</name>
    <dbReference type="NCBI Taxonomy" id="157465"/>
    <lineage>
        <taxon>Bacteria</taxon>
        <taxon>Bacillati</taxon>
        <taxon>Actinomycetota</taxon>
        <taxon>Actinomycetes</taxon>
        <taxon>Streptosporangiales</taxon>
        <taxon>Nocardiopsidaceae</taxon>
        <taxon>Nocardiopsis</taxon>
    </lineage>
</organism>
<evidence type="ECO:0000313" key="1">
    <source>
        <dbReference type="EMBL" id="MBB5432342.1"/>
    </source>
</evidence>
<evidence type="ECO:0000313" key="2">
    <source>
        <dbReference type="Proteomes" id="UP000572635"/>
    </source>
</evidence>
<comment type="caution">
    <text evidence="1">The sequence shown here is derived from an EMBL/GenBank/DDBJ whole genome shotgun (WGS) entry which is preliminary data.</text>
</comment>
<dbReference type="AlphaFoldDB" id="A0A7W8VDK1"/>